<gene>
    <name evidence="2" type="ORF">GWK09_06300</name>
</gene>
<comment type="caution">
    <text evidence="2">The sequence shown here is derived from an EMBL/GenBank/DDBJ whole genome shotgun (WGS) entry which is preliminary data.</text>
</comment>
<dbReference type="PANTHER" id="PTHR14097:SF7">
    <property type="entry name" value="OXIDOREDUCTASE HTATIP2"/>
    <property type="match status" value="1"/>
</dbReference>
<dbReference type="Gene3D" id="3.40.50.720">
    <property type="entry name" value="NAD(P)-binding Rossmann-like Domain"/>
    <property type="match status" value="1"/>
</dbReference>
<organism evidence="2 3">
    <name type="scientific">Muriicola jejuensis</name>
    <dbReference type="NCBI Taxonomy" id="504488"/>
    <lineage>
        <taxon>Bacteria</taxon>
        <taxon>Pseudomonadati</taxon>
        <taxon>Bacteroidota</taxon>
        <taxon>Flavobacteriia</taxon>
        <taxon>Flavobacteriales</taxon>
        <taxon>Flavobacteriaceae</taxon>
        <taxon>Muriicola</taxon>
    </lineage>
</organism>
<reference evidence="2 3" key="1">
    <citation type="submission" date="2020-01" db="EMBL/GenBank/DDBJ databases">
        <title>Muriicola jejuensis KCTC 22299.</title>
        <authorList>
            <person name="Wang G."/>
        </authorList>
    </citation>
    <scope>NUCLEOTIDE SEQUENCE [LARGE SCALE GENOMIC DNA]</scope>
    <source>
        <strain evidence="2 3">KCTC 22299</strain>
    </source>
</reference>
<protein>
    <submittedName>
        <fullName evidence="2">NAD(P)H-binding protein</fullName>
    </submittedName>
</protein>
<dbReference type="InterPro" id="IPR036291">
    <property type="entry name" value="NAD(P)-bd_dom_sf"/>
</dbReference>
<keyword evidence="3" id="KW-1185">Reference proteome</keyword>
<dbReference type="AlphaFoldDB" id="A0A6P0UEF1"/>
<dbReference type="PANTHER" id="PTHR14097">
    <property type="entry name" value="OXIDOREDUCTASE HTATIP2"/>
    <property type="match status" value="1"/>
</dbReference>
<dbReference type="Pfam" id="PF13460">
    <property type="entry name" value="NAD_binding_10"/>
    <property type="match status" value="1"/>
</dbReference>
<proteinExistence type="predicted"/>
<name>A0A6P0UEF1_9FLAO</name>
<dbReference type="SUPFAM" id="SSF51735">
    <property type="entry name" value="NAD(P)-binding Rossmann-fold domains"/>
    <property type="match status" value="1"/>
</dbReference>
<feature type="domain" description="NAD(P)-binding" evidence="1">
    <location>
        <begin position="12"/>
        <end position="134"/>
    </location>
</feature>
<sequence length="222" mass="24998">MDQAVKTAILLGATGLTGGRLLENLLSDTRYGRIRVFSRSPLDISHPKLEVHKGDLLKLSEFRLSFKADEVFCCIGTTKARTPDKEKYRAIDYGIPVAAAQLCRENGIETFLVISALGADPRSRVFYNRTKGEMEKAVLNRGIKRIFILQPALISGQRDESRPGEWIAKQLFKVLDLLLIGPLKKYRSIKAEEIARAMIWLANNDYEFKRIESDTIKSLANA</sequence>
<evidence type="ECO:0000313" key="3">
    <source>
        <dbReference type="Proteomes" id="UP000468443"/>
    </source>
</evidence>
<evidence type="ECO:0000313" key="2">
    <source>
        <dbReference type="EMBL" id="NER10118.1"/>
    </source>
</evidence>
<accession>A0A6P0UEF1</accession>
<evidence type="ECO:0000259" key="1">
    <source>
        <dbReference type="Pfam" id="PF13460"/>
    </source>
</evidence>
<dbReference type="Proteomes" id="UP000468443">
    <property type="component" value="Unassembled WGS sequence"/>
</dbReference>
<dbReference type="InterPro" id="IPR016040">
    <property type="entry name" value="NAD(P)-bd_dom"/>
</dbReference>
<dbReference type="RefSeq" id="WP_163692138.1">
    <property type="nucleotide sequence ID" value="NZ_FXTW01000001.1"/>
</dbReference>
<dbReference type="EMBL" id="JAABOP010000001">
    <property type="protein sequence ID" value="NER10118.1"/>
    <property type="molecule type" value="Genomic_DNA"/>
</dbReference>